<reference evidence="2 3" key="1">
    <citation type="submission" date="2024-02" db="EMBL/GenBank/DDBJ databases">
        <title>Rubritalea halochordaticola NBRC 107102.</title>
        <authorList>
            <person name="Ichikawa N."/>
            <person name="Katano-Makiyama Y."/>
            <person name="Hidaka K."/>
        </authorList>
    </citation>
    <scope>NUCLEOTIDE SEQUENCE [LARGE SCALE GENOMIC DNA]</scope>
    <source>
        <strain evidence="2 3">NBRC 107102</strain>
    </source>
</reference>
<evidence type="ECO:0000256" key="1">
    <source>
        <dbReference type="SAM" id="SignalP"/>
    </source>
</evidence>
<evidence type="ECO:0000313" key="3">
    <source>
        <dbReference type="Proteomes" id="UP001424741"/>
    </source>
</evidence>
<dbReference type="RefSeq" id="WP_346188653.1">
    <property type="nucleotide sequence ID" value="NZ_BAABRL010000006.1"/>
</dbReference>
<comment type="caution">
    <text evidence="2">The sequence shown here is derived from an EMBL/GenBank/DDBJ whole genome shotgun (WGS) entry which is preliminary data.</text>
</comment>
<keyword evidence="1" id="KW-0732">Signal</keyword>
<proteinExistence type="predicted"/>
<protein>
    <submittedName>
        <fullName evidence="2">Uncharacterized protein</fullName>
    </submittedName>
</protein>
<feature type="signal peptide" evidence="1">
    <location>
        <begin position="1"/>
        <end position="19"/>
    </location>
</feature>
<gene>
    <name evidence="2" type="ORF">Rhal01_02098</name>
</gene>
<accession>A0ABP9V3L4</accession>
<dbReference type="Proteomes" id="UP001424741">
    <property type="component" value="Unassembled WGS sequence"/>
</dbReference>
<name>A0ABP9V3L4_9BACT</name>
<organism evidence="2 3">
    <name type="scientific">Rubritalea halochordaticola</name>
    <dbReference type="NCBI Taxonomy" id="714537"/>
    <lineage>
        <taxon>Bacteria</taxon>
        <taxon>Pseudomonadati</taxon>
        <taxon>Verrucomicrobiota</taxon>
        <taxon>Verrucomicrobiia</taxon>
        <taxon>Verrucomicrobiales</taxon>
        <taxon>Rubritaleaceae</taxon>
        <taxon>Rubritalea</taxon>
    </lineage>
</organism>
<dbReference type="EMBL" id="BAABRL010000006">
    <property type="protein sequence ID" value="GAA5495917.1"/>
    <property type="molecule type" value="Genomic_DNA"/>
</dbReference>
<evidence type="ECO:0000313" key="2">
    <source>
        <dbReference type="EMBL" id="GAA5495917.1"/>
    </source>
</evidence>
<sequence length="178" mass="19497">MKTLILALSSLVFASTAFAGESGLSTIYQPLDSLGAGGIRIVSVTCHDWHAMSGVSCGLELISAANVPPTNKPALAKEDLNLASVCGLHFSSHDLGYPKAKPALKLDATQFKTTKRFSQPKEDILRASLECLRRCLPDILSKIPLTLDCNEENKEWMQAIVDEFNKHDRSKPFFTPEH</sequence>
<keyword evidence="3" id="KW-1185">Reference proteome</keyword>
<feature type="chain" id="PRO_5047398884" evidence="1">
    <location>
        <begin position="20"/>
        <end position="178"/>
    </location>
</feature>